<name>A0A699W320_TANCI</name>
<comment type="caution">
    <text evidence="2">The sequence shown here is derived from an EMBL/GenBank/DDBJ whole genome shotgun (WGS) entry which is preliminary data.</text>
</comment>
<accession>A0A699W320</accession>
<evidence type="ECO:0000256" key="1">
    <source>
        <dbReference type="SAM" id="MobiDB-lite"/>
    </source>
</evidence>
<feature type="non-terminal residue" evidence="2">
    <location>
        <position position="90"/>
    </location>
</feature>
<feature type="region of interest" description="Disordered" evidence="1">
    <location>
        <begin position="1"/>
        <end position="21"/>
    </location>
</feature>
<gene>
    <name evidence="2" type="ORF">Tci_913616</name>
</gene>
<dbReference type="EMBL" id="BKCJ011556834">
    <property type="protein sequence ID" value="GFD41647.1"/>
    <property type="molecule type" value="Genomic_DNA"/>
</dbReference>
<sequence>MSEMSETPTHSDGQQESSSISSFVTSLLNPIIDLANAGGRPRGSANTDRPAPRFHSKRKFRTIDDNMKTIIKEQVKSQVKAQVTRILPRI</sequence>
<proteinExistence type="predicted"/>
<protein>
    <submittedName>
        <fullName evidence="2">Uncharacterized protein</fullName>
    </submittedName>
</protein>
<organism evidence="2">
    <name type="scientific">Tanacetum cinerariifolium</name>
    <name type="common">Dalmatian daisy</name>
    <name type="synonym">Chrysanthemum cinerariifolium</name>
    <dbReference type="NCBI Taxonomy" id="118510"/>
    <lineage>
        <taxon>Eukaryota</taxon>
        <taxon>Viridiplantae</taxon>
        <taxon>Streptophyta</taxon>
        <taxon>Embryophyta</taxon>
        <taxon>Tracheophyta</taxon>
        <taxon>Spermatophyta</taxon>
        <taxon>Magnoliopsida</taxon>
        <taxon>eudicotyledons</taxon>
        <taxon>Gunneridae</taxon>
        <taxon>Pentapetalae</taxon>
        <taxon>asterids</taxon>
        <taxon>campanulids</taxon>
        <taxon>Asterales</taxon>
        <taxon>Asteraceae</taxon>
        <taxon>Asteroideae</taxon>
        <taxon>Anthemideae</taxon>
        <taxon>Anthemidinae</taxon>
        <taxon>Tanacetum</taxon>
    </lineage>
</organism>
<reference evidence="2" key="1">
    <citation type="journal article" date="2019" name="Sci. Rep.">
        <title>Draft genome of Tanacetum cinerariifolium, the natural source of mosquito coil.</title>
        <authorList>
            <person name="Yamashiro T."/>
            <person name="Shiraishi A."/>
            <person name="Satake H."/>
            <person name="Nakayama K."/>
        </authorList>
    </citation>
    <scope>NUCLEOTIDE SEQUENCE</scope>
</reference>
<evidence type="ECO:0000313" key="2">
    <source>
        <dbReference type="EMBL" id="GFD41647.1"/>
    </source>
</evidence>
<dbReference type="AlphaFoldDB" id="A0A699W320"/>
<feature type="region of interest" description="Disordered" evidence="1">
    <location>
        <begin position="34"/>
        <end position="56"/>
    </location>
</feature>
<feature type="compositionally biased region" description="Polar residues" evidence="1">
    <location>
        <begin position="1"/>
        <end position="16"/>
    </location>
</feature>